<dbReference type="InterPro" id="IPR011701">
    <property type="entry name" value="MFS"/>
</dbReference>
<feature type="transmembrane region" description="Helical" evidence="4">
    <location>
        <begin position="388"/>
        <end position="411"/>
    </location>
</feature>
<evidence type="ECO:0000256" key="1">
    <source>
        <dbReference type="ARBA" id="ARBA00022692"/>
    </source>
</evidence>
<sequence>MANLQHNQQAADSSWRVQRITRDLSSPFIASRMSSMDVRNYSLVTAAYWGFTLSDGALRMLVLLYFHQLGYTPVSLAFLFLLYEFCGILTNLFGGWIGSRMGLRITLYAGLAIQVFALVMLSLVQPTWATGFSVAYVMASQALSGIAKDLTKMSSKSAVKLLVKGDNEAENQTALFKWVAVLTGSKNALKGLGFLLGGVLLSSLGFAASLWAMATVLAIILICAVFMLDADMGRTKAKTKFTQLFAKSCEVNVLSIARFFLFSSRDVWFVVGLPIFLASQLNWGFAGVGAFLAAWVIGYGFVQAFTPKLIRKSGGVETKARAAQIWGFALAVVSAAMAAAIQVDFHPTATILIGLAMFGVVFAVNSSVHSYLILAYTDSDQVALNVGFYYMANACGRLVGTLLSGVVYLYAGLPGCLWTSTALVVAALVSTLWLPTQSVDHAIAGEANEEATINIANA</sequence>
<evidence type="ECO:0000256" key="3">
    <source>
        <dbReference type="ARBA" id="ARBA00023136"/>
    </source>
</evidence>
<feature type="transmembrane region" description="Helical" evidence="4">
    <location>
        <begin position="349"/>
        <end position="376"/>
    </location>
</feature>
<reference evidence="5 6" key="1">
    <citation type="journal article" date="2013" name="Mar. Genomics">
        <title>Expression of sulfatases in Rhodopirellula baltica and the diversity of sulfatases in the genus Rhodopirellula.</title>
        <authorList>
            <person name="Wegner C.E."/>
            <person name="Richter-Heitmann T."/>
            <person name="Klindworth A."/>
            <person name="Klockow C."/>
            <person name="Richter M."/>
            <person name="Achstetter T."/>
            <person name="Glockner F.O."/>
            <person name="Harder J."/>
        </authorList>
    </citation>
    <scope>NUCLEOTIDE SEQUENCE [LARGE SCALE GENOMIC DNA]</scope>
    <source>
        <strain evidence="5 6">SH398</strain>
    </source>
</reference>
<dbReference type="PANTHER" id="PTHR23547">
    <property type="entry name" value="MAJOR FACILITATOR SUPERFAMILY DOMAIN, GENERAL SUBSTRATE TRANSPORTER"/>
    <property type="match status" value="1"/>
</dbReference>
<accession>M5SEL6</accession>
<dbReference type="AlphaFoldDB" id="M5SEL6"/>
<gene>
    <name evidence="5" type="ORF">RESH_03293</name>
</gene>
<dbReference type="InterPro" id="IPR047769">
    <property type="entry name" value="MFS_ArsJ"/>
</dbReference>
<feature type="transmembrane region" description="Helical" evidence="4">
    <location>
        <begin position="41"/>
        <end position="66"/>
    </location>
</feature>
<name>M5SEL6_9BACT</name>
<evidence type="ECO:0000313" key="6">
    <source>
        <dbReference type="Proteomes" id="UP000011996"/>
    </source>
</evidence>
<evidence type="ECO:0000256" key="4">
    <source>
        <dbReference type="SAM" id="Phobius"/>
    </source>
</evidence>
<feature type="transmembrane region" description="Helical" evidence="4">
    <location>
        <begin position="72"/>
        <end position="93"/>
    </location>
</feature>
<dbReference type="SUPFAM" id="SSF103473">
    <property type="entry name" value="MFS general substrate transporter"/>
    <property type="match status" value="1"/>
</dbReference>
<dbReference type="Pfam" id="PF07690">
    <property type="entry name" value="MFS_1"/>
    <property type="match status" value="1"/>
</dbReference>
<keyword evidence="2 4" id="KW-1133">Transmembrane helix</keyword>
<feature type="transmembrane region" description="Helical" evidence="4">
    <location>
        <begin position="210"/>
        <end position="230"/>
    </location>
</feature>
<protein>
    <submittedName>
        <fullName evidence="5">Major facilitator superfamily multidrug-efflux transporter</fullName>
    </submittedName>
</protein>
<dbReference type="Proteomes" id="UP000011996">
    <property type="component" value="Unassembled WGS sequence"/>
</dbReference>
<dbReference type="STRING" id="1263868.RESH_03293"/>
<keyword evidence="1 4" id="KW-0812">Transmembrane</keyword>
<proteinExistence type="predicted"/>
<feature type="transmembrane region" description="Helical" evidence="4">
    <location>
        <begin position="105"/>
        <end position="123"/>
    </location>
</feature>
<evidence type="ECO:0000313" key="5">
    <source>
        <dbReference type="EMBL" id="EMI26132.1"/>
    </source>
</evidence>
<dbReference type="RefSeq" id="WP_008667802.1">
    <property type="nucleotide sequence ID" value="NZ_ANOF01000103.1"/>
</dbReference>
<dbReference type="Gene3D" id="1.20.1250.20">
    <property type="entry name" value="MFS general substrate transporter like domains"/>
    <property type="match status" value="2"/>
</dbReference>
<feature type="transmembrane region" description="Helical" evidence="4">
    <location>
        <begin position="283"/>
        <end position="302"/>
    </location>
</feature>
<feature type="transmembrane region" description="Helical" evidence="4">
    <location>
        <begin position="417"/>
        <end position="434"/>
    </location>
</feature>
<dbReference type="PANTHER" id="PTHR23547:SF1">
    <property type="entry name" value="MAJOR FACILITATOR SUPERFAMILY MFS_1"/>
    <property type="match status" value="1"/>
</dbReference>
<dbReference type="EMBL" id="ANOF01000103">
    <property type="protein sequence ID" value="EMI26132.1"/>
    <property type="molecule type" value="Genomic_DNA"/>
</dbReference>
<feature type="transmembrane region" description="Helical" evidence="4">
    <location>
        <begin position="251"/>
        <end position="277"/>
    </location>
</feature>
<comment type="caution">
    <text evidence="5">The sequence shown here is derived from an EMBL/GenBank/DDBJ whole genome shotgun (WGS) entry which is preliminary data.</text>
</comment>
<dbReference type="NCBIfam" id="NF033734">
    <property type="entry name" value="MFS_ArsJ"/>
    <property type="match status" value="1"/>
</dbReference>
<evidence type="ECO:0000256" key="2">
    <source>
        <dbReference type="ARBA" id="ARBA00022989"/>
    </source>
</evidence>
<dbReference type="InterPro" id="IPR036259">
    <property type="entry name" value="MFS_trans_sf"/>
</dbReference>
<dbReference type="GO" id="GO:0022857">
    <property type="term" value="F:transmembrane transporter activity"/>
    <property type="evidence" value="ECO:0007669"/>
    <property type="project" value="InterPro"/>
</dbReference>
<feature type="transmembrane region" description="Helical" evidence="4">
    <location>
        <begin position="323"/>
        <end position="343"/>
    </location>
</feature>
<organism evidence="5 6">
    <name type="scientific">Rhodopirellula europaea SH398</name>
    <dbReference type="NCBI Taxonomy" id="1263868"/>
    <lineage>
        <taxon>Bacteria</taxon>
        <taxon>Pseudomonadati</taxon>
        <taxon>Planctomycetota</taxon>
        <taxon>Planctomycetia</taxon>
        <taxon>Pirellulales</taxon>
        <taxon>Pirellulaceae</taxon>
        <taxon>Rhodopirellula</taxon>
    </lineage>
</organism>
<keyword evidence="3 4" id="KW-0472">Membrane</keyword>
<dbReference type="PATRIC" id="fig|1263868.3.peg.3558"/>